<feature type="domain" description="Lipid/polyisoprenoid-binding YceI-like" evidence="4">
    <location>
        <begin position="78"/>
        <end position="243"/>
    </location>
</feature>
<dbReference type="SMART" id="SM00867">
    <property type="entry name" value="YceI"/>
    <property type="match status" value="1"/>
</dbReference>
<dbReference type="SUPFAM" id="SSF101874">
    <property type="entry name" value="YceI-like"/>
    <property type="match status" value="1"/>
</dbReference>
<evidence type="ECO:0000259" key="4">
    <source>
        <dbReference type="SMART" id="SM00867"/>
    </source>
</evidence>
<feature type="transmembrane region" description="Helical" evidence="3">
    <location>
        <begin position="15"/>
        <end position="38"/>
    </location>
</feature>
<dbReference type="Proteomes" id="UP001183817">
    <property type="component" value="Unassembled WGS sequence"/>
</dbReference>
<dbReference type="InterPro" id="IPR007372">
    <property type="entry name" value="Lipid/polyisoprenoid-bd_YceI"/>
</dbReference>
<organism evidence="5 6">
    <name type="scientific">Paeniglutamicibacter sulfureus</name>
    <dbReference type="NCBI Taxonomy" id="43666"/>
    <lineage>
        <taxon>Bacteria</taxon>
        <taxon>Bacillati</taxon>
        <taxon>Actinomycetota</taxon>
        <taxon>Actinomycetes</taxon>
        <taxon>Micrococcales</taxon>
        <taxon>Micrococcaceae</taxon>
        <taxon>Paeniglutamicibacter</taxon>
    </lineage>
</organism>
<name>A0ABU2BFC8_9MICC</name>
<proteinExistence type="inferred from homology"/>
<reference evidence="5 6" key="1">
    <citation type="submission" date="2023-07" db="EMBL/GenBank/DDBJ databases">
        <title>Sequencing the genomes of 1000 actinobacteria strains.</title>
        <authorList>
            <person name="Klenk H.-P."/>
        </authorList>
    </citation>
    <scope>NUCLEOTIDE SEQUENCE [LARGE SCALE GENOMIC DNA]</scope>
    <source>
        <strain evidence="5 6">DSM 20167</strain>
    </source>
</reference>
<protein>
    <submittedName>
        <fullName evidence="5">Polyisoprenoid-binding protein YceI</fullName>
    </submittedName>
</protein>
<dbReference type="PANTHER" id="PTHR34406:SF1">
    <property type="entry name" value="PROTEIN YCEI"/>
    <property type="match status" value="1"/>
</dbReference>
<evidence type="ECO:0000256" key="2">
    <source>
        <dbReference type="SAM" id="MobiDB-lite"/>
    </source>
</evidence>
<keyword evidence="6" id="KW-1185">Reference proteome</keyword>
<keyword evidence="3" id="KW-1133">Transmembrane helix</keyword>
<feature type="region of interest" description="Disordered" evidence="2">
    <location>
        <begin position="55"/>
        <end position="77"/>
    </location>
</feature>
<dbReference type="Pfam" id="PF04264">
    <property type="entry name" value="YceI"/>
    <property type="match status" value="1"/>
</dbReference>
<comment type="similarity">
    <text evidence="1">Belongs to the UPF0312 family.</text>
</comment>
<evidence type="ECO:0000256" key="3">
    <source>
        <dbReference type="SAM" id="Phobius"/>
    </source>
</evidence>
<evidence type="ECO:0000313" key="5">
    <source>
        <dbReference type="EMBL" id="MDR7357300.1"/>
    </source>
</evidence>
<evidence type="ECO:0000313" key="6">
    <source>
        <dbReference type="Proteomes" id="UP001183817"/>
    </source>
</evidence>
<dbReference type="RefSeq" id="WP_310288674.1">
    <property type="nucleotide sequence ID" value="NZ_BAAAWO010000001.1"/>
</dbReference>
<gene>
    <name evidence="5" type="ORF">J2S64_000991</name>
</gene>
<keyword evidence="3" id="KW-0472">Membrane</keyword>
<dbReference type="Gene3D" id="2.40.128.110">
    <property type="entry name" value="Lipid/polyisoprenoid-binding, YceI-like"/>
    <property type="match status" value="1"/>
</dbReference>
<sequence length="245" mass="25665">MPDQQAPSRPKNKRLLWIIAIAVVVVIAGAFIGSRIYASNVSAQAEAVPTLTEAPSAAATSGSPEAGEATASADHDGTWTVGSGSYAGYRLDEVLNGADVTVTGRTEDVNGSLTVADDQLTAADLTLQVDTITTDSNRRDQYFRTSAVDTSQFPEASFTLTEPVDVSATLEGGNQTFPIKGDLTLNGQTVSVKANVQGAFSEGEAQLVGQIPTTWEEFGVEAPNLGFVAVEDTGFIEFSLNVTQD</sequence>
<dbReference type="PANTHER" id="PTHR34406">
    <property type="entry name" value="PROTEIN YCEI"/>
    <property type="match status" value="1"/>
</dbReference>
<accession>A0ABU2BFC8</accession>
<keyword evidence="3" id="KW-0812">Transmembrane</keyword>
<evidence type="ECO:0000256" key="1">
    <source>
        <dbReference type="ARBA" id="ARBA00008812"/>
    </source>
</evidence>
<dbReference type="InterPro" id="IPR036761">
    <property type="entry name" value="TTHA0802/YceI-like_sf"/>
</dbReference>
<comment type="caution">
    <text evidence="5">The sequence shown here is derived from an EMBL/GenBank/DDBJ whole genome shotgun (WGS) entry which is preliminary data.</text>
</comment>
<dbReference type="EMBL" id="JAVDYI010000001">
    <property type="protein sequence ID" value="MDR7357300.1"/>
    <property type="molecule type" value="Genomic_DNA"/>
</dbReference>